<feature type="transmembrane region" description="Helical" evidence="8">
    <location>
        <begin position="76"/>
        <end position="95"/>
    </location>
</feature>
<gene>
    <name evidence="11" type="ORF">LNKW23_14750</name>
</gene>
<dbReference type="Proteomes" id="UP001239909">
    <property type="component" value="Unassembled WGS sequence"/>
</dbReference>
<keyword evidence="7 8" id="KW-0472">Membrane</keyword>
<keyword evidence="2" id="KW-0813">Transport</keyword>
<sequence>MSPRSRRRTPGAGGGEAPPDLRILARALPDLWPEGRRDLRLRVVVAVLLLVAAKAATILMPFVYKAAVDALAPGQGQAVAAPILLVAAYGVARLAGTVLQQLRDAVFARVSQHALRRLALRTFGHIHRLSLGYHLSRRTGALSRIVDRGVKAIDFLLRFVLFSIVPLMVELLIVVAIFWLHFGAAYAAVLAATVVVYTIFTFRTTEWRVKIRMEMNREDQDAHQKAVDSLLNYETVKYFDASTREAERYDRALKGYQEAAIKTTTSLALLNSGQAVIIALGMVAVMGMTAQAVAAGTMTVGDFVMVNAFMIQITVPLNFLGTVYREIRQSLVDMREMFELTDTAPEVQDAPGAPAFRPGEGRVTFRGVRFGYGPDREVLRGLDFDVPGGGKLAIVGPSGAGKSTVARLLFRFYDVTGGAVEIDGQDVRGVTQESLRRGLGVVPQDTVLFNDTIGYNIAYGRAGASREEVEAAARAARIDGFIEGLPQGYDTLVGERGLKLSGGEKQRVAIARTILKNPPVLVLDEATSALDTGTERAIQAELRRLGEGRTVIMIAHRLSTVVEADEIVVLEAGRVVERGTHGDLLARGGVYARMWAAQEADAGQPEAGAAAE</sequence>
<evidence type="ECO:0000313" key="11">
    <source>
        <dbReference type="EMBL" id="GMG82262.1"/>
    </source>
</evidence>
<feature type="transmembrane region" description="Helical" evidence="8">
    <location>
        <begin position="43"/>
        <end position="64"/>
    </location>
</feature>
<evidence type="ECO:0000259" key="10">
    <source>
        <dbReference type="PROSITE" id="PS50929"/>
    </source>
</evidence>
<keyword evidence="6 8" id="KW-1133">Transmembrane helix</keyword>
<evidence type="ECO:0000256" key="4">
    <source>
        <dbReference type="ARBA" id="ARBA00022741"/>
    </source>
</evidence>
<dbReference type="Gene3D" id="1.20.1560.10">
    <property type="entry name" value="ABC transporter type 1, transmembrane domain"/>
    <property type="match status" value="1"/>
</dbReference>
<keyword evidence="5 11" id="KW-0067">ATP-binding</keyword>
<evidence type="ECO:0000256" key="8">
    <source>
        <dbReference type="SAM" id="Phobius"/>
    </source>
</evidence>
<evidence type="ECO:0000256" key="7">
    <source>
        <dbReference type="ARBA" id="ARBA00023136"/>
    </source>
</evidence>
<feature type="transmembrane region" description="Helical" evidence="8">
    <location>
        <begin position="185"/>
        <end position="205"/>
    </location>
</feature>
<keyword evidence="3 8" id="KW-0812">Transmembrane</keyword>
<evidence type="ECO:0000256" key="3">
    <source>
        <dbReference type="ARBA" id="ARBA00022692"/>
    </source>
</evidence>
<keyword evidence="4" id="KW-0547">Nucleotide-binding</keyword>
<dbReference type="InterPro" id="IPR011527">
    <property type="entry name" value="ABC1_TM_dom"/>
</dbReference>
<keyword evidence="12" id="KW-1185">Reference proteome</keyword>
<dbReference type="Gene3D" id="3.40.50.300">
    <property type="entry name" value="P-loop containing nucleotide triphosphate hydrolases"/>
    <property type="match status" value="1"/>
</dbReference>
<dbReference type="Pfam" id="PF00664">
    <property type="entry name" value="ABC_membrane"/>
    <property type="match status" value="1"/>
</dbReference>
<dbReference type="RefSeq" id="WP_285671024.1">
    <property type="nucleotide sequence ID" value="NZ_BSYI01000009.1"/>
</dbReference>
<dbReference type="PANTHER" id="PTHR24221">
    <property type="entry name" value="ATP-BINDING CASSETTE SUB-FAMILY B"/>
    <property type="match status" value="1"/>
</dbReference>
<feature type="transmembrane region" description="Helical" evidence="8">
    <location>
        <begin position="303"/>
        <end position="324"/>
    </location>
</feature>
<dbReference type="InterPro" id="IPR003439">
    <property type="entry name" value="ABC_transporter-like_ATP-bd"/>
</dbReference>
<feature type="transmembrane region" description="Helical" evidence="8">
    <location>
        <begin position="155"/>
        <end position="179"/>
    </location>
</feature>
<reference evidence="11 12" key="1">
    <citation type="submission" date="2023-04" db="EMBL/GenBank/DDBJ databases">
        <title>Marinoamorphus aggregata gen. nov., sp. Nov., isolate from tissue of brittle star Ophioplocus japonicus.</title>
        <authorList>
            <person name="Kawano K."/>
            <person name="Sawayama S."/>
            <person name="Nakagawa S."/>
        </authorList>
    </citation>
    <scope>NUCLEOTIDE SEQUENCE [LARGE SCALE GENOMIC DNA]</scope>
    <source>
        <strain evidence="11 12">NKW23</strain>
    </source>
</reference>
<dbReference type="EMBL" id="BSYI01000009">
    <property type="protein sequence ID" value="GMG82262.1"/>
    <property type="molecule type" value="Genomic_DNA"/>
</dbReference>
<comment type="subcellular location">
    <subcellularLocation>
        <location evidence="1">Cell membrane</location>
        <topology evidence="1">Multi-pass membrane protein</topology>
    </subcellularLocation>
</comment>
<dbReference type="InterPro" id="IPR017871">
    <property type="entry name" value="ABC_transporter-like_CS"/>
</dbReference>
<evidence type="ECO:0000256" key="5">
    <source>
        <dbReference type="ARBA" id="ARBA00022840"/>
    </source>
</evidence>
<dbReference type="GO" id="GO:0005524">
    <property type="term" value="F:ATP binding"/>
    <property type="evidence" value="ECO:0007669"/>
    <property type="project" value="UniProtKB-KW"/>
</dbReference>
<evidence type="ECO:0000259" key="9">
    <source>
        <dbReference type="PROSITE" id="PS50893"/>
    </source>
</evidence>
<evidence type="ECO:0000256" key="6">
    <source>
        <dbReference type="ARBA" id="ARBA00022989"/>
    </source>
</evidence>
<dbReference type="PROSITE" id="PS50929">
    <property type="entry name" value="ABC_TM1F"/>
    <property type="match status" value="1"/>
</dbReference>
<feature type="domain" description="ABC transporter" evidence="9">
    <location>
        <begin position="363"/>
        <end position="597"/>
    </location>
</feature>
<evidence type="ECO:0000256" key="1">
    <source>
        <dbReference type="ARBA" id="ARBA00004651"/>
    </source>
</evidence>
<dbReference type="PROSITE" id="PS00211">
    <property type="entry name" value="ABC_TRANSPORTER_1"/>
    <property type="match status" value="1"/>
</dbReference>
<dbReference type="SUPFAM" id="SSF52540">
    <property type="entry name" value="P-loop containing nucleoside triphosphate hydrolases"/>
    <property type="match status" value="1"/>
</dbReference>
<dbReference type="InterPro" id="IPR036640">
    <property type="entry name" value="ABC1_TM_sf"/>
</dbReference>
<evidence type="ECO:0000313" key="12">
    <source>
        <dbReference type="Proteomes" id="UP001239909"/>
    </source>
</evidence>
<dbReference type="InterPro" id="IPR003593">
    <property type="entry name" value="AAA+_ATPase"/>
</dbReference>
<dbReference type="PANTHER" id="PTHR24221:SF402">
    <property type="entry name" value="IRON-SULFUR CLUSTERS TRANSPORTER ABCB7, MITOCHONDRIAL"/>
    <property type="match status" value="1"/>
</dbReference>
<feature type="domain" description="ABC transmembrane type-1" evidence="10">
    <location>
        <begin position="44"/>
        <end position="329"/>
    </location>
</feature>
<comment type="caution">
    <text evidence="11">The sequence shown here is derived from an EMBL/GenBank/DDBJ whole genome shotgun (WGS) entry which is preliminary data.</text>
</comment>
<protein>
    <submittedName>
        <fullName evidence="11">ABC transporter ATP-binding protein/permease</fullName>
    </submittedName>
</protein>
<feature type="transmembrane region" description="Helical" evidence="8">
    <location>
        <begin position="275"/>
        <end position="297"/>
    </location>
</feature>
<dbReference type="SMART" id="SM00382">
    <property type="entry name" value="AAA"/>
    <property type="match status" value="1"/>
</dbReference>
<dbReference type="Pfam" id="PF00005">
    <property type="entry name" value="ABC_tran"/>
    <property type="match status" value="1"/>
</dbReference>
<proteinExistence type="predicted"/>
<dbReference type="PROSITE" id="PS50893">
    <property type="entry name" value="ABC_TRANSPORTER_2"/>
    <property type="match status" value="1"/>
</dbReference>
<dbReference type="SUPFAM" id="SSF90123">
    <property type="entry name" value="ABC transporter transmembrane region"/>
    <property type="match status" value="1"/>
</dbReference>
<name>A0ABQ6LG14_9RHOB</name>
<organism evidence="11 12">
    <name type="scientific">Paralimibaculum aggregatum</name>
    <dbReference type="NCBI Taxonomy" id="3036245"/>
    <lineage>
        <taxon>Bacteria</taxon>
        <taxon>Pseudomonadati</taxon>
        <taxon>Pseudomonadota</taxon>
        <taxon>Alphaproteobacteria</taxon>
        <taxon>Rhodobacterales</taxon>
        <taxon>Paracoccaceae</taxon>
        <taxon>Paralimibaculum</taxon>
    </lineage>
</organism>
<dbReference type="CDD" id="cd18582">
    <property type="entry name" value="ABC_6TM_ATM1_ABCB7"/>
    <property type="match status" value="1"/>
</dbReference>
<accession>A0ABQ6LG14</accession>
<dbReference type="InterPro" id="IPR039421">
    <property type="entry name" value="Type_1_exporter"/>
</dbReference>
<dbReference type="InterPro" id="IPR027417">
    <property type="entry name" value="P-loop_NTPase"/>
</dbReference>
<evidence type="ECO:0000256" key="2">
    <source>
        <dbReference type="ARBA" id="ARBA00022448"/>
    </source>
</evidence>